<proteinExistence type="predicted"/>
<comment type="caution">
    <text evidence="1">The sequence shown here is derived from an EMBL/GenBank/DDBJ whole genome shotgun (WGS) entry which is preliminary data.</text>
</comment>
<gene>
    <name evidence="1" type="ORF">SDC9_169497</name>
</gene>
<accession>A0A645GDM1</accession>
<organism evidence="1">
    <name type="scientific">bioreactor metagenome</name>
    <dbReference type="NCBI Taxonomy" id="1076179"/>
    <lineage>
        <taxon>unclassified sequences</taxon>
        <taxon>metagenomes</taxon>
        <taxon>ecological metagenomes</taxon>
    </lineage>
</organism>
<reference evidence="1" key="1">
    <citation type="submission" date="2019-08" db="EMBL/GenBank/DDBJ databases">
        <authorList>
            <person name="Kucharzyk K."/>
            <person name="Murdoch R.W."/>
            <person name="Higgins S."/>
            <person name="Loffler F."/>
        </authorList>
    </citation>
    <scope>NUCLEOTIDE SEQUENCE</scope>
</reference>
<protein>
    <submittedName>
        <fullName evidence="1">Uncharacterized protein</fullName>
    </submittedName>
</protein>
<name>A0A645GDM1_9ZZZZ</name>
<dbReference type="EMBL" id="VSSQ01070277">
    <property type="protein sequence ID" value="MPN22114.1"/>
    <property type="molecule type" value="Genomic_DNA"/>
</dbReference>
<sequence>MGQALVLNHNWNVRFAKAQIKFFGKVFFLVIPNDEEGCQTHVCLLGRQSVRVRMIPVGASPIRDGE</sequence>
<dbReference type="AlphaFoldDB" id="A0A645GDM1"/>
<evidence type="ECO:0000313" key="1">
    <source>
        <dbReference type="EMBL" id="MPN22114.1"/>
    </source>
</evidence>